<name>A0A1Y1XHH6_9FUNG</name>
<dbReference type="InterPro" id="IPR007612">
    <property type="entry name" value="LOR"/>
</dbReference>
<dbReference type="OrthoDB" id="2133165at2759"/>
<dbReference type="InterPro" id="IPR038595">
    <property type="entry name" value="LOR_sf"/>
</dbReference>
<comment type="caution">
    <text evidence="2">The sequence shown here is derived from an EMBL/GenBank/DDBJ whole genome shotgun (WGS) entry which is preliminary data.</text>
</comment>
<dbReference type="Proteomes" id="UP000193944">
    <property type="component" value="Unassembled WGS sequence"/>
</dbReference>
<dbReference type="Pfam" id="PF04525">
    <property type="entry name" value="LOR"/>
    <property type="match status" value="1"/>
</dbReference>
<dbReference type="InterPro" id="IPR025659">
    <property type="entry name" value="Tubby-like_C"/>
</dbReference>
<comment type="similarity">
    <text evidence="1">Belongs to the LOR family.</text>
</comment>
<reference evidence="2 3" key="1">
    <citation type="submission" date="2016-08" db="EMBL/GenBank/DDBJ databases">
        <title>A Parts List for Fungal Cellulosomes Revealed by Comparative Genomics.</title>
        <authorList>
            <consortium name="DOE Joint Genome Institute"/>
            <person name="Haitjema C.H."/>
            <person name="Gilmore S.P."/>
            <person name="Henske J.K."/>
            <person name="Solomon K.V."/>
            <person name="De Groot R."/>
            <person name="Kuo A."/>
            <person name="Mondo S.J."/>
            <person name="Salamov A.A."/>
            <person name="Labutti K."/>
            <person name="Zhao Z."/>
            <person name="Chiniquy J."/>
            <person name="Barry K."/>
            <person name="Brewer H.M."/>
            <person name="Purvine S.O."/>
            <person name="Wright A.T."/>
            <person name="Boxma B."/>
            <person name="Van Alen T."/>
            <person name="Hackstein J.H."/>
            <person name="Baker S.E."/>
            <person name="Grigoriev I.V."/>
            <person name="O'Malley M.A."/>
        </authorList>
    </citation>
    <scope>NUCLEOTIDE SEQUENCE [LARGE SCALE GENOMIC DNA]</scope>
    <source>
        <strain evidence="2 3">S4</strain>
    </source>
</reference>
<evidence type="ECO:0000256" key="1">
    <source>
        <dbReference type="ARBA" id="ARBA00005437"/>
    </source>
</evidence>
<proteinExistence type="inferred from homology"/>
<sequence length="194" mass="21720">MNAEVSVVKPETVILTTDERYIKDEVVILVLNEKISFNGATCTIKDTNKNEYFKCKDKSVCFTDGKILKDVNGAKVIGIKSDSLLSFKQEIYNPNKNKKLAKVTKENILSVKCLVASFQNKATHKSETLVMKFNPGSKNCNIYYGKNEKAPLVGKLVFKSSLIGKNKYYLEVAPKVDLALMSCLAIAFDIYKNE</sequence>
<organism evidence="2 3">
    <name type="scientific">Anaeromyces robustus</name>
    <dbReference type="NCBI Taxonomy" id="1754192"/>
    <lineage>
        <taxon>Eukaryota</taxon>
        <taxon>Fungi</taxon>
        <taxon>Fungi incertae sedis</taxon>
        <taxon>Chytridiomycota</taxon>
        <taxon>Chytridiomycota incertae sedis</taxon>
        <taxon>Neocallimastigomycetes</taxon>
        <taxon>Neocallimastigales</taxon>
        <taxon>Neocallimastigaceae</taxon>
        <taxon>Anaeromyces</taxon>
    </lineage>
</organism>
<protein>
    <recommendedName>
        <fullName evidence="4">DUF567-domain-containing protein</fullName>
    </recommendedName>
</protein>
<dbReference type="AlphaFoldDB" id="A0A1Y1XHH6"/>
<reference evidence="2 3" key="2">
    <citation type="submission" date="2016-08" db="EMBL/GenBank/DDBJ databases">
        <title>Pervasive Adenine N6-methylation of Active Genes in Fungi.</title>
        <authorList>
            <consortium name="DOE Joint Genome Institute"/>
            <person name="Mondo S.J."/>
            <person name="Dannebaum R.O."/>
            <person name="Kuo R.C."/>
            <person name="Labutti K."/>
            <person name="Haridas S."/>
            <person name="Kuo A."/>
            <person name="Salamov A."/>
            <person name="Ahrendt S.R."/>
            <person name="Lipzen A."/>
            <person name="Sullivan W."/>
            <person name="Andreopoulos W.B."/>
            <person name="Clum A."/>
            <person name="Lindquist E."/>
            <person name="Daum C."/>
            <person name="Ramamoorthy G.K."/>
            <person name="Gryganskyi A."/>
            <person name="Culley D."/>
            <person name="Magnuson J.K."/>
            <person name="James T.Y."/>
            <person name="O'Malley M.A."/>
            <person name="Stajich J.E."/>
            <person name="Spatafora J.W."/>
            <person name="Visel A."/>
            <person name="Grigoriev I.V."/>
        </authorList>
    </citation>
    <scope>NUCLEOTIDE SEQUENCE [LARGE SCALE GENOMIC DNA]</scope>
    <source>
        <strain evidence="2 3">S4</strain>
    </source>
</reference>
<dbReference type="EMBL" id="MCFG01000039">
    <property type="protein sequence ID" value="ORX85208.1"/>
    <property type="molecule type" value="Genomic_DNA"/>
</dbReference>
<evidence type="ECO:0000313" key="2">
    <source>
        <dbReference type="EMBL" id="ORX85208.1"/>
    </source>
</evidence>
<dbReference type="PANTHER" id="PTHR31087:SF161">
    <property type="entry name" value="TUBBY C 2 FAMILY PROTEIN"/>
    <property type="match status" value="1"/>
</dbReference>
<evidence type="ECO:0008006" key="4">
    <source>
        <dbReference type="Google" id="ProtNLM"/>
    </source>
</evidence>
<dbReference type="PANTHER" id="PTHR31087">
    <property type="match status" value="1"/>
</dbReference>
<dbReference type="Gene3D" id="2.40.160.200">
    <property type="entry name" value="LURP1-related"/>
    <property type="match status" value="1"/>
</dbReference>
<gene>
    <name evidence="2" type="ORF">BCR32DRAFT_325578</name>
</gene>
<dbReference type="STRING" id="1754192.A0A1Y1XHH6"/>
<evidence type="ECO:0000313" key="3">
    <source>
        <dbReference type="Proteomes" id="UP000193944"/>
    </source>
</evidence>
<dbReference type="SUPFAM" id="SSF54518">
    <property type="entry name" value="Tubby C-terminal domain-like"/>
    <property type="match status" value="1"/>
</dbReference>
<keyword evidence="3" id="KW-1185">Reference proteome</keyword>
<accession>A0A1Y1XHH6</accession>